<evidence type="ECO:0000259" key="1">
    <source>
        <dbReference type="PROSITE" id="PS51186"/>
    </source>
</evidence>
<evidence type="ECO:0000313" key="2">
    <source>
        <dbReference type="EMBL" id="XBO44893.1"/>
    </source>
</evidence>
<dbReference type="GO" id="GO:0016747">
    <property type="term" value="F:acyltransferase activity, transferring groups other than amino-acyl groups"/>
    <property type="evidence" value="ECO:0007669"/>
    <property type="project" value="InterPro"/>
</dbReference>
<proteinExistence type="predicted"/>
<dbReference type="AlphaFoldDB" id="A0AAU7JWT6"/>
<gene>
    <name evidence="2" type="ORF">ABEG17_06020</name>
</gene>
<name>A0AAU7JWT6_9MICO</name>
<reference evidence="2" key="1">
    <citation type="submission" date="2024-05" db="EMBL/GenBank/DDBJ databases">
        <authorList>
            <person name="Kim S."/>
            <person name="Heo J."/>
            <person name="Choi H."/>
            <person name="Choi Y."/>
            <person name="Kwon S.-W."/>
            <person name="Kim Y."/>
        </authorList>
    </citation>
    <scope>NUCLEOTIDE SEQUENCE</scope>
    <source>
        <strain evidence="2">KACC 23699</strain>
    </source>
</reference>
<dbReference type="Gene3D" id="3.40.630.30">
    <property type="match status" value="1"/>
</dbReference>
<feature type="domain" description="N-acetyltransferase" evidence="1">
    <location>
        <begin position="19"/>
        <end position="152"/>
    </location>
</feature>
<organism evidence="2">
    <name type="scientific">Pedococcus sp. KACC 23699</name>
    <dbReference type="NCBI Taxonomy" id="3149228"/>
    <lineage>
        <taxon>Bacteria</taxon>
        <taxon>Bacillati</taxon>
        <taxon>Actinomycetota</taxon>
        <taxon>Actinomycetes</taxon>
        <taxon>Micrococcales</taxon>
        <taxon>Intrasporangiaceae</taxon>
        <taxon>Pedococcus</taxon>
    </lineage>
</organism>
<dbReference type="RefSeq" id="WP_406832379.1">
    <property type="nucleotide sequence ID" value="NZ_CP157483.1"/>
</dbReference>
<dbReference type="SUPFAM" id="SSF55729">
    <property type="entry name" value="Acyl-CoA N-acyltransferases (Nat)"/>
    <property type="match status" value="1"/>
</dbReference>
<sequence>MDDAATCPSLRLATSDEASALKDLEKAANLVALAHVFPADQYPYPDADVLARWRDVLADPGTTTLVGEDEQGLTCFVAFDALRLRHLGVRPDLWGSGLAAVAFEASTATRLWCLEANHRARRFYARHGWQATGVSRTSEFPPFPVEVEYHRA</sequence>
<accession>A0AAU7JWT6</accession>
<dbReference type="EMBL" id="CP157483">
    <property type="protein sequence ID" value="XBO44893.1"/>
    <property type="molecule type" value="Genomic_DNA"/>
</dbReference>
<dbReference type="InterPro" id="IPR016181">
    <property type="entry name" value="Acyl_CoA_acyltransferase"/>
</dbReference>
<dbReference type="PROSITE" id="PS51186">
    <property type="entry name" value="GNAT"/>
    <property type="match status" value="1"/>
</dbReference>
<protein>
    <submittedName>
        <fullName evidence="2">GNAT family N-acetyltransferase</fullName>
    </submittedName>
</protein>
<dbReference type="InterPro" id="IPR000182">
    <property type="entry name" value="GNAT_dom"/>
</dbReference>